<feature type="chain" id="PRO_5030597523" evidence="2">
    <location>
        <begin position="20"/>
        <end position="333"/>
    </location>
</feature>
<dbReference type="AlphaFoldDB" id="A0A7W7ZBY9"/>
<evidence type="ECO:0000256" key="1">
    <source>
        <dbReference type="ARBA" id="ARBA00005250"/>
    </source>
</evidence>
<feature type="signal peptide" evidence="2">
    <location>
        <begin position="1"/>
        <end position="19"/>
    </location>
</feature>
<dbReference type="InterPro" id="IPR001279">
    <property type="entry name" value="Metallo-B-lactamas"/>
</dbReference>
<dbReference type="SUPFAM" id="SSF56281">
    <property type="entry name" value="Metallo-hydrolase/oxidoreductase"/>
    <property type="match status" value="1"/>
</dbReference>
<dbReference type="RefSeq" id="WP_221312604.1">
    <property type="nucleotide sequence ID" value="NZ_JACHIP010000002.1"/>
</dbReference>
<dbReference type="GO" id="GO:0016787">
    <property type="term" value="F:hydrolase activity"/>
    <property type="evidence" value="ECO:0007669"/>
    <property type="project" value="UniProtKB-KW"/>
</dbReference>
<comment type="similarity">
    <text evidence="1">Belongs to the metallo-beta-lactamase superfamily. Class-B beta-lactamase family.</text>
</comment>
<dbReference type="InterPro" id="IPR050855">
    <property type="entry name" value="NDM-1-like"/>
</dbReference>
<gene>
    <name evidence="4" type="ORF">HDF16_001693</name>
</gene>
<dbReference type="InterPro" id="IPR036866">
    <property type="entry name" value="RibonucZ/Hydroxyglut_hydro"/>
</dbReference>
<dbReference type="Pfam" id="PF00753">
    <property type="entry name" value="Lactamase_B"/>
    <property type="match status" value="1"/>
</dbReference>
<dbReference type="GO" id="GO:0017001">
    <property type="term" value="P:antibiotic catabolic process"/>
    <property type="evidence" value="ECO:0007669"/>
    <property type="project" value="UniProtKB-ARBA"/>
</dbReference>
<keyword evidence="4" id="KW-0378">Hydrolase</keyword>
<dbReference type="Proteomes" id="UP000540989">
    <property type="component" value="Unassembled WGS sequence"/>
</dbReference>
<name>A0A7W7ZBY9_9BACT</name>
<evidence type="ECO:0000313" key="4">
    <source>
        <dbReference type="EMBL" id="MBB5057008.1"/>
    </source>
</evidence>
<protein>
    <submittedName>
        <fullName evidence="4">Glyoxylase-like metal-dependent hydrolase (Beta-lactamase superfamily II)</fullName>
    </submittedName>
</protein>
<keyword evidence="5" id="KW-1185">Reference proteome</keyword>
<dbReference type="EMBL" id="JACHIP010000002">
    <property type="protein sequence ID" value="MBB5057008.1"/>
    <property type="molecule type" value="Genomic_DNA"/>
</dbReference>
<sequence length="333" mass="37417">MKLPLFAATLCLVSSLAVAQLPQPDGGNIERGTLPDHWYSQLPKCMEIPEWQVHEYNKDFYILRQSPCTDYEKPFIFLIFGKDKALLMDTGSRNGNLAPALQHTVKNWLARNGRTSIPVIVAHTHEHEDHTWGDKELQALSDPAMPITFTPSEVEATKKLFGIANWPTDIGHLDLGDRIVDLIPIPGHSKVSVALYDRRTAVLLGGDTVYPGRIYVNDFAAFTASLARLVAFTEGKPIANILGNHIEQTATPFVDYPVGTMYQPNEHELALSRGTLLELNDAVISMHGTPHRYCMRDISVWPVGPSFMTAEDEAKFKKHRQEEKDRIWDHTKP</sequence>
<dbReference type="SMART" id="SM00849">
    <property type="entry name" value="Lactamase_B"/>
    <property type="match status" value="1"/>
</dbReference>
<organism evidence="4 5">
    <name type="scientific">Granulicella aggregans</name>
    <dbReference type="NCBI Taxonomy" id="474949"/>
    <lineage>
        <taxon>Bacteria</taxon>
        <taxon>Pseudomonadati</taxon>
        <taxon>Acidobacteriota</taxon>
        <taxon>Terriglobia</taxon>
        <taxon>Terriglobales</taxon>
        <taxon>Acidobacteriaceae</taxon>
        <taxon>Granulicella</taxon>
    </lineage>
</organism>
<dbReference type="PANTHER" id="PTHR42951">
    <property type="entry name" value="METALLO-BETA-LACTAMASE DOMAIN-CONTAINING"/>
    <property type="match status" value="1"/>
</dbReference>
<dbReference type="PANTHER" id="PTHR42951:SF4">
    <property type="entry name" value="ACYL-COENZYME A THIOESTERASE MBLAC2"/>
    <property type="match status" value="1"/>
</dbReference>
<feature type="domain" description="Metallo-beta-lactamase" evidence="3">
    <location>
        <begin position="73"/>
        <end position="245"/>
    </location>
</feature>
<comment type="caution">
    <text evidence="4">The sequence shown here is derived from an EMBL/GenBank/DDBJ whole genome shotgun (WGS) entry which is preliminary data.</text>
</comment>
<evidence type="ECO:0000256" key="2">
    <source>
        <dbReference type="SAM" id="SignalP"/>
    </source>
</evidence>
<reference evidence="4 5" key="1">
    <citation type="submission" date="2020-08" db="EMBL/GenBank/DDBJ databases">
        <title>Genomic Encyclopedia of Type Strains, Phase IV (KMG-V): Genome sequencing to study the core and pangenomes of soil and plant-associated prokaryotes.</title>
        <authorList>
            <person name="Whitman W."/>
        </authorList>
    </citation>
    <scope>NUCLEOTIDE SEQUENCE [LARGE SCALE GENOMIC DNA]</scope>
    <source>
        <strain evidence="4 5">M8UP14</strain>
    </source>
</reference>
<accession>A0A7W7ZBY9</accession>
<evidence type="ECO:0000259" key="3">
    <source>
        <dbReference type="SMART" id="SM00849"/>
    </source>
</evidence>
<dbReference type="Gene3D" id="3.60.15.10">
    <property type="entry name" value="Ribonuclease Z/Hydroxyacylglutathione hydrolase-like"/>
    <property type="match status" value="1"/>
</dbReference>
<evidence type="ECO:0000313" key="5">
    <source>
        <dbReference type="Proteomes" id="UP000540989"/>
    </source>
</evidence>
<keyword evidence="2" id="KW-0732">Signal</keyword>
<proteinExistence type="inferred from homology"/>